<evidence type="ECO:0000313" key="3">
    <source>
        <dbReference type="Proteomes" id="UP000663862"/>
    </source>
</evidence>
<dbReference type="EMBL" id="CAJNYU010002347">
    <property type="protein sequence ID" value="CAF3539180.1"/>
    <property type="molecule type" value="Genomic_DNA"/>
</dbReference>
<evidence type="ECO:0000313" key="1">
    <source>
        <dbReference type="EMBL" id="CAF3539180.1"/>
    </source>
</evidence>
<accession>A0A821CW41</accession>
<dbReference type="Proteomes" id="UP000663862">
    <property type="component" value="Unassembled WGS sequence"/>
</dbReference>
<gene>
    <name evidence="1" type="ORF">FME351_LOCUS18888</name>
    <name evidence="2" type="ORF">TSG867_LOCUS28510</name>
</gene>
<evidence type="ECO:0000313" key="2">
    <source>
        <dbReference type="EMBL" id="CAF4612218.1"/>
    </source>
</evidence>
<organism evidence="2 3">
    <name type="scientific">Rotaria socialis</name>
    <dbReference type="NCBI Taxonomy" id="392032"/>
    <lineage>
        <taxon>Eukaryota</taxon>
        <taxon>Metazoa</taxon>
        <taxon>Spiralia</taxon>
        <taxon>Gnathifera</taxon>
        <taxon>Rotifera</taxon>
        <taxon>Eurotatoria</taxon>
        <taxon>Bdelloidea</taxon>
        <taxon>Philodinida</taxon>
        <taxon>Philodinidae</taxon>
        <taxon>Rotaria</taxon>
    </lineage>
</organism>
<dbReference type="AlphaFoldDB" id="A0A821CW41"/>
<reference evidence="2" key="1">
    <citation type="submission" date="2021-02" db="EMBL/GenBank/DDBJ databases">
        <authorList>
            <person name="Nowell W R."/>
        </authorList>
    </citation>
    <scope>NUCLEOTIDE SEQUENCE</scope>
</reference>
<dbReference type="Proteomes" id="UP000663869">
    <property type="component" value="Unassembled WGS sequence"/>
</dbReference>
<proteinExistence type="predicted"/>
<name>A0A821CW41_9BILA</name>
<comment type="caution">
    <text evidence="2">The sequence shown here is derived from an EMBL/GenBank/DDBJ whole genome shotgun (WGS) entry which is preliminary data.</text>
</comment>
<dbReference type="EMBL" id="CAJOBQ010003613">
    <property type="protein sequence ID" value="CAF4612218.1"/>
    <property type="molecule type" value="Genomic_DNA"/>
</dbReference>
<protein>
    <submittedName>
        <fullName evidence="2">Uncharacterized protein</fullName>
    </submittedName>
</protein>
<sequence length="327" mass="36384">MLIKTVKTEISNLLGSNEMMMSNPGNSLHLSKDQSILLRRILLLGLDTSYEQLPSHNSQAQAPTGNWNKMQMKHNEGKFKQMHGSSSPCYSASPSSLISSIAATSMKDQLDFNGNQTCPAPLLQPLISQASLQQQRYMSSQYQANPLLQQSSSTYFGNSLSYCPPQQEQDNRIYPSTANTTNTDSINSNCWGVQSSPIYQTKHYAYPDTTIYMQSPSTNVPNTNPVYYHKSPVSISPSPQNNTMVLPSPISGCPSSLFIDHDNDTIRQSQSPPCLPSQEYKNKLITFGQTPQHDTFYQNSSQQPLHISPEPSYGTQISLAYGEYYPE</sequence>